<evidence type="ECO:0000259" key="1">
    <source>
        <dbReference type="Pfam" id="PF04149"/>
    </source>
</evidence>
<name>D7C6N9_STRBB</name>
<proteinExistence type="predicted"/>
<gene>
    <name evidence="2" type="ordered locus">SBI_03135</name>
</gene>
<dbReference type="HOGENOM" id="CLU_131550_1_2_11"/>
<dbReference type="EMBL" id="CP002047">
    <property type="protein sequence ID" value="ADI06256.1"/>
    <property type="molecule type" value="Genomic_DNA"/>
</dbReference>
<dbReference type="Proteomes" id="UP000000377">
    <property type="component" value="Chromosome"/>
</dbReference>
<keyword evidence="3" id="KW-1185">Reference proteome</keyword>
<evidence type="ECO:0000313" key="2">
    <source>
        <dbReference type="EMBL" id="ADI06256.1"/>
    </source>
</evidence>
<dbReference type="AlphaFoldDB" id="D7C6N9"/>
<evidence type="ECO:0000313" key="3">
    <source>
        <dbReference type="Proteomes" id="UP000000377"/>
    </source>
</evidence>
<reference evidence="2 3" key="1">
    <citation type="journal article" date="2010" name="J. Bacteriol.">
        <title>Genome sequence of the milbemycin-producing bacterium Streptomyces bingchenggensis.</title>
        <authorList>
            <person name="Wang X.J."/>
            <person name="Yan Y.J."/>
            <person name="Zhang B."/>
            <person name="An J."/>
            <person name="Wang J.J."/>
            <person name="Tian J."/>
            <person name="Jiang L."/>
            <person name="Chen Y.H."/>
            <person name="Huang S.X."/>
            <person name="Yin M."/>
            <person name="Zhang J."/>
            <person name="Gao A.L."/>
            <person name="Liu C.X."/>
            <person name="Zhu Z.X."/>
            <person name="Xiang W.S."/>
        </authorList>
    </citation>
    <scope>NUCLEOTIDE SEQUENCE [LARGE SCALE GENOMIC DNA]</scope>
    <source>
        <strain evidence="2 3">BCW-1</strain>
    </source>
</reference>
<dbReference type="STRING" id="749414.SBI_03135"/>
<dbReference type="InterPro" id="IPR007278">
    <property type="entry name" value="DUF397"/>
</dbReference>
<dbReference type="PATRIC" id="fig|749414.3.peg.3254"/>
<accession>D7C6N9</accession>
<dbReference type="eggNOG" id="COG3039">
    <property type="taxonomic scope" value="Bacteria"/>
</dbReference>
<dbReference type="RefSeq" id="WP_014175733.1">
    <property type="nucleotide sequence ID" value="NC_016582.1"/>
</dbReference>
<dbReference type="Pfam" id="PF04149">
    <property type="entry name" value="DUF397"/>
    <property type="match status" value="1"/>
</dbReference>
<organism evidence="2 3">
    <name type="scientific">Streptomyces bingchenggensis (strain BCW-1)</name>
    <dbReference type="NCBI Taxonomy" id="749414"/>
    <lineage>
        <taxon>Bacteria</taxon>
        <taxon>Bacillati</taxon>
        <taxon>Actinomycetota</taxon>
        <taxon>Actinomycetes</taxon>
        <taxon>Kitasatosporales</taxon>
        <taxon>Streptomycetaceae</taxon>
        <taxon>Streptomyces</taxon>
    </lineage>
</organism>
<dbReference type="KEGG" id="sbh:SBI_03135"/>
<protein>
    <recommendedName>
        <fullName evidence="1">DUF397 domain-containing protein</fullName>
    </recommendedName>
</protein>
<feature type="domain" description="DUF397" evidence="1">
    <location>
        <begin position="8"/>
        <end position="60"/>
    </location>
</feature>
<sequence>MNVARIAADWQKSSYSQEGSNCLNVAAPTPDIIKLRESDDPDIILTATPAALGVFIRAAKAGQFDHLTGH</sequence>